<dbReference type="Pfam" id="PF23654">
    <property type="entry name" value="ARM_LIN_2nd"/>
    <property type="match status" value="1"/>
</dbReference>
<organism evidence="5 6">
    <name type="scientific">Rhodamnia argentea</name>
    <dbReference type="NCBI Taxonomy" id="178133"/>
    <lineage>
        <taxon>Eukaryota</taxon>
        <taxon>Viridiplantae</taxon>
        <taxon>Streptophyta</taxon>
        <taxon>Embryophyta</taxon>
        <taxon>Tracheophyta</taxon>
        <taxon>Spermatophyta</taxon>
        <taxon>Magnoliopsida</taxon>
        <taxon>eudicotyledons</taxon>
        <taxon>Gunneridae</taxon>
        <taxon>Pentapetalae</taxon>
        <taxon>rosids</taxon>
        <taxon>malvids</taxon>
        <taxon>Myrtales</taxon>
        <taxon>Myrtaceae</taxon>
        <taxon>Myrtoideae</taxon>
        <taxon>Myrteae</taxon>
        <taxon>Australasian group</taxon>
        <taxon>Rhodamnia</taxon>
    </lineage>
</organism>
<dbReference type="Proteomes" id="UP000827889">
    <property type="component" value="Chromosome 9"/>
</dbReference>
<name>A0A8B8N635_9MYRT</name>
<evidence type="ECO:0000259" key="4">
    <source>
        <dbReference type="Pfam" id="PF23654"/>
    </source>
</evidence>
<dbReference type="InterPro" id="IPR016024">
    <property type="entry name" value="ARM-type_fold"/>
</dbReference>
<evidence type="ECO:0000259" key="2">
    <source>
        <dbReference type="Pfam" id="PF23568"/>
    </source>
</evidence>
<feature type="domain" description="Putative E3 ubiquitin-protein ligase LIN ARM-like" evidence="3">
    <location>
        <begin position="679"/>
        <end position="1044"/>
    </location>
</feature>
<dbReference type="PANTHER" id="PTHR35549:SF3">
    <property type="entry name" value="E3 UBIQUITIN-PROTEIN LIGASE LIN"/>
    <property type="match status" value="1"/>
</dbReference>
<dbReference type="PANTHER" id="PTHR35549">
    <property type="entry name" value="OS04G0584500 PROTEIN"/>
    <property type="match status" value="1"/>
</dbReference>
<dbReference type="SUPFAM" id="SSF48371">
    <property type="entry name" value="ARM repeat"/>
    <property type="match status" value="1"/>
</dbReference>
<dbReference type="GeneID" id="115731358"/>
<keyword evidence="5" id="KW-1185">Reference proteome</keyword>
<dbReference type="InterPro" id="IPR055566">
    <property type="entry name" value="ARM_LIN"/>
</dbReference>
<feature type="compositionally biased region" description="Basic residues" evidence="1">
    <location>
        <begin position="380"/>
        <end position="391"/>
    </location>
</feature>
<dbReference type="InterPro" id="IPR056514">
    <property type="entry name" value="ARM_LIN_2nd"/>
</dbReference>
<dbReference type="Pfam" id="PF23568">
    <property type="entry name" value="ARM_LIN"/>
    <property type="match status" value="1"/>
</dbReference>
<proteinExistence type="predicted"/>
<sequence>MDSSVFSATSDGCGGPKHGGGSLDLRRWLGCVVVTHSSPPTSSLRPQELLAEEGFADGQLLSTASVKFLDMTRSNELKQSPLPFCRDRTSLEFADQKPIRPNRWRSSSSASMSKRAASISERLNASKSLVSEIRDEPAIDMVAIKAVISILSGYAGQYVKDESFRISIREKHASCLARKKKNADDEILKSIEMGIDGIEKLVDVPGIKRKELRMKSLRNSIRLLNVVASLNSEKTRNGSTCGIPNSYLSACAQLYLSISYKLEKNDRISARHLLQVFCDSPFLARTHLLPDLWEHLFLPHLLHLKVWYTREVEFLSSSDDVEGERKLKSLSKLYNDQLDMGTARFALYYKQWLRVGVEAPSVPDVPLPLKPSHEFSRNVKPQRTHSHRSSRRQSLDSYTTHTSISGDLYQAVFGPQLDEQSMDLELRSRKFGSVDEGNPCTSEENCSSTRIIHNETLRISSRKYCENQKVDLWPKTQKSNYFSLFNCQSVPIQCLVSGNRIFSNSQNKLEAIDPHVSDDLGKAISRLCCSDILSECETAVHVITKAWLSSHGDHTIEASISKAPVIEGMLEVLFASQDDEVLELVISLLAEMVVRNGSTSQIVLSSDPQLEIFIRLLKCSSVFLKAAILLYHLKPKAKQMISTEWVLLILRVLEFGDQLQTLFTVHCAPKVAAFYMLNQLVFGFDEDKNLENARDVVSLGGLNLLMKLIDVGEFHERINAVVLTSCCIQADGTCRNYVAQNINKASLLELIVLEYQTKSTRALNLLIEFLCLSRRSQINKFLDGVKSGWGGLNAMHLLLIYLQKASLEKRPLFATIILQLDLLGDCGMCSLYREEALEAIIAALDCQLVGENIQEQVSRSLLMLGGHFLLTGEPVTEQWLLQKLGFPEDPDMALHAKDTALVTTTPRDEEEEETENWLRKTALVLLRNGRMRFLTALAGAIENGIPVLVRAGIVTVSWLSGFLHLVEDGGLRLEACSILMPLMLKSLKFDRAVEERVLASSSLLNLIKASGCLSTLSVLNEESVSLLRNLSLVTWTADELLSFITTHSRHPSGLGA</sequence>
<dbReference type="KEGG" id="rarg:115731358"/>
<dbReference type="InterPro" id="IPR056512">
    <property type="entry name" value="LIN_N"/>
</dbReference>
<feature type="region of interest" description="Disordered" evidence="1">
    <location>
        <begin position="368"/>
        <end position="397"/>
    </location>
</feature>
<gene>
    <name evidence="6" type="primary">LOC115731358</name>
</gene>
<accession>A0A8B8N635</accession>
<evidence type="ECO:0000256" key="1">
    <source>
        <dbReference type="SAM" id="MobiDB-lite"/>
    </source>
</evidence>
<protein>
    <submittedName>
        <fullName evidence="6">E3 ubiquitin-protein ligase LIN</fullName>
    </submittedName>
</protein>
<dbReference type="AlphaFoldDB" id="A0A8B8N635"/>
<feature type="domain" description="Putative E3 ubiquitin-protein ligase LIN N-terminal" evidence="2">
    <location>
        <begin position="142"/>
        <end position="368"/>
    </location>
</feature>
<evidence type="ECO:0000259" key="3">
    <source>
        <dbReference type="Pfam" id="PF23628"/>
    </source>
</evidence>
<dbReference type="RefSeq" id="XP_030517876.2">
    <property type="nucleotide sequence ID" value="XM_030662016.2"/>
</dbReference>
<reference evidence="6" key="1">
    <citation type="submission" date="2025-08" db="UniProtKB">
        <authorList>
            <consortium name="RefSeq"/>
        </authorList>
    </citation>
    <scope>IDENTIFICATION</scope>
    <source>
        <tissue evidence="6">Leaf</tissue>
    </source>
</reference>
<feature type="domain" description="Putative E3 ubiquitin-protein ligase LIN ARM repeats" evidence="4">
    <location>
        <begin position="516"/>
        <end position="677"/>
    </location>
</feature>
<evidence type="ECO:0000313" key="6">
    <source>
        <dbReference type="RefSeq" id="XP_030517876.2"/>
    </source>
</evidence>
<dbReference type="Pfam" id="PF23628">
    <property type="entry name" value="ARM_LIN_C"/>
    <property type="match status" value="1"/>
</dbReference>
<evidence type="ECO:0000313" key="5">
    <source>
        <dbReference type="Proteomes" id="UP000827889"/>
    </source>
</evidence>